<name>A0A8H7STM9_9FUNG</name>
<feature type="non-terminal residue" evidence="1">
    <location>
        <position position="309"/>
    </location>
</feature>
<dbReference type="AlphaFoldDB" id="A0A8H7STM9"/>
<protein>
    <submittedName>
        <fullName evidence="1">Uncharacterized protein</fullName>
    </submittedName>
</protein>
<evidence type="ECO:0000313" key="1">
    <source>
        <dbReference type="EMBL" id="KAG2235354.1"/>
    </source>
</evidence>
<proteinExistence type="predicted"/>
<comment type="caution">
    <text evidence="1">The sequence shown here is derived from an EMBL/GenBank/DDBJ whole genome shotgun (WGS) entry which is preliminary data.</text>
</comment>
<dbReference type="Proteomes" id="UP000613177">
    <property type="component" value="Unassembled WGS sequence"/>
</dbReference>
<organism evidence="1 2">
    <name type="scientific">Thamnidium elegans</name>
    <dbReference type="NCBI Taxonomy" id="101142"/>
    <lineage>
        <taxon>Eukaryota</taxon>
        <taxon>Fungi</taxon>
        <taxon>Fungi incertae sedis</taxon>
        <taxon>Mucoromycota</taxon>
        <taxon>Mucoromycotina</taxon>
        <taxon>Mucoromycetes</taxon>
        <taxon>Mucorales</taxon>
        <taxon>Mucorineae</taxon>
        <taxon>Mucoraceae</taxon>
        <taxon>Thamnidium</taxon>
    </lineage>
</organism>
<gene>
    <name evidence="1" type="ORF">INT48_004973</name>
</gene>
<accession>A0A8H7STM9</accession>
<keyword evidence="2" id="KW-1185">Reference proteome</keyword>
<evidence type="ECO:0000313" key="2">
    <source>
        <dbReference type="Proteomes" id="UP000613177"/>
    </source>
</evidence>
<sequence>RTLTTLANAPLQFKDVKRLFYSINHTKPRNFKVLYYKTLSRNHILDISDTTPGSPLMLLTNNVRTNIIESFKGPEFDKRELENLVKLVKNMKTTNRGLKTALNQLKLITKKDSDTTTSTSVLKFILKKHLEEAHLFEIPLINSFSECDYVVKFWGPLVEKGFKNTSIIPHWGDTFPGSLLTLGIRMKMDLRLIAIDKNQFEDHGYGEVAKQGSVPKYFKDKRKAVIACKALLNSIITSNAIDQEKESVFIPYLIVMGFEMHLYVVHLKSNHFYITQKVKSIAFPSRLADFGEESIELANGLLDLVVNDV</sequence>
<dbReference type="EMBL" id="JAEPRE010000034">
    <property type="protein sequence ID" value="KAG2235354.1"/>
    <property type="molecule type" value="Genomic_DNA"/>
</dbReference>
<reference evidence="1" key="1">
    <citation type="submission" date="2021-01" db="EMBL/GenBank/DDBJ databases">
        <title>Metabolic potential, ecology and presence of endohyphal bacteria is reflected in genomic diversity of Mucoromycotina.</title>
        <authorList>
            <person name="Muszewska A."/>
            <person name="Okrasinska A."/>
            <person name="Steczkiewicz K."/>
            <person name="Drgas O."/>
            <person name="Orlowska M."/>
            <person name="Perlinska-Lenart U."/>
            <person name="Aleksandrzak-Piekarczyk T."/>
            <person name="Szatraj K."/>
            <person name="Zielenkiewicz U."/>
            <person name="Pilsyk S."/>
            <person name="Malc E."/>
            <person name="Mieczkowski P."/>
            <person name="Kruszewska J.S."/>
            <person name="Biernat P."/>
            <person name="Pawlowska J."/>
        </authorList>
    </citation>
    <scope>NUCLEOTIDE SEQUENCE</scope>
    <source>
        <strain evidence="1">WA0000018081</strain>
    </source>
</reference>